<dbReference type="OrthoDB" id="5961613at2759"/>
<feature type="compositionally biased region" description="Basic and acidic residues" evidence="1">
    <location>
        <begin position="595"/>
        <end position="615"/>
    </location>
</feature>
<organism evidence="2 3">
    <name type="scientific">Paramuricea clavata</name>
    <name type="common">Red gorgonian</name>
    <name type="synonym">Violescent sea-whip</name>
    <dbReference type="NCBI Taxonomy" id="317549"/>
    <lineage>
        <taxon>Eukaryota</taxon>
        <taxon>Metazoa</taxon>
        <taxon>Cnidaria</taxon>
        <taxon>Anthozoa</taxon>
        <taxon>Octocorallia</taxon>
        <taxon>Malacalcyonacea</taxon>
        <taxon>Plexauridae</taxon>
        <taxon>Paramuricea</taxon>
    </lineage>
</organism>
<comment type="caution">
    <text evidence="2">The sequence shown here is derived from an EMBL/GenBank/DDBJ whole genome shotgun (WGS) entry which is preliminary data.</text>
</comment>
<accession>A0A7D9DAX5</accession>
<dbReference type="AlphaFoldDB" id="A0A7D9DAX5"/>
<dbReference type="PROSITE" id="PS00028">
    <property type="entry name" value="ZINC_FINGER_C2H2_1"/>
    <property type="match status" value="1"/>
</dbReference>
<sequence>MNIPTNLCGVESSLPPIVKIFICYPQSCRVIERSCEDKWELAMVKNLCLENYKAAANSSLKFSPFKRAILNAVSGILKNELTQYSKGKSAGRYNRDPLGLRTFNNDELLESARVQMPWIHSIVTNTSKAGVKYEKNKQALAISAMLNTLIPRSNFVSRINTLLTAGCCRNEIMFHRLGLSSHPNTIREQLESSAQHYNTDILVWKNKIERNRKNYKLLQEALLSQTATNDGMVLCSVDFSLSAVEKYRIVGDNIDIEQRARIQSHKKPNQSLHWFQIYAVKDRVICDLPDVNPQKPLKDLQMKEFLPTPEVHAALIHDLTFLIPRIIVKYLPSYEMFKNAVIYHIPQKHSVEMIAQSHVCSLGLEFKNSNMAAEMAEIMHNIQEKFVPSTYVDGKSEILQRVFLDGDQLTEERARNAQLANSVADKPTERLSGLETSFADWHLGKNMLMSRHFSHLIDTPLKRSIPVVRTWTVQEKVSWLKKEVELFLHEVLQPCDVAEKVDELDIAHRQGFACRSKGCSTVFHLHSSRYLFTTITFSLFVHNTVYRHEVSQHPGIEIAEDGDLDRDRLGYYKCRNSHCPDVFITKATRKRHESSKHDVNHDDAKPPVTEHKKSSSDPIYQYHNARLQCGLLVLNMMDAVQEGDGNRLVRCYKMILLLQYKFHHTKYAFVLLLFFAKIYALLSEKEAYLLIHNRFVNKKGKKGGNIALDLHMEHLNLDVKKMLHAMGGKITEAAAQRCARSMTVMNKIVDSVYEECDKSHRTGYHGIKTSKETVHSITHDLIQRDVLVESLTFKVIQ</sequence>
<dbReference type="PROSITE" id="PS50157">
    <property type="entry name" value="ZINC_FINGER_C2H2_2"/>
    <property type="match status" value="1"/>
</dbReference>
<reference evidence="2" key="1">
    <citation type="submission" date="2020-04" db="EMBL/GenBank/DDBJ databases">
        <authorList>
            <person name="Alioto T."/>
            <person name="Alioto T."/>
            <person name="Gomez Garrido J."/>
        </authorList>
    </citation>
    <scope>NUCLEOTIDE SEQUENCE</scope>
    <source>
        <strain evidence="2">A484AB</strain>
    </source>
</reference>
<dbReference type="InterPro" id="IPR013087">
    <property type="entry name" value="Znf_C2H2_type"/>
</dbReference>
<dbReference type="InterPro" id="IPR046496">
    <property type="entry name" value="DUF6589"/>
</dbReference>
<proteinExistence type="predicted"/>
<evidence type="ECO:0000313" key="3">
    <source>
        <dbReference type="Proteomes" id="UP001152795"/>
    </source>
</evidence>
<dbReference type="Proteomes" id="UP001152795">
    <property type="component" value="Unassembled WGS sequence"/>
</dbReference>
<name>A0A7D9DAX5_PARCT</name>
<protein>
    <submittedName>
        <fullName evidence="2">PREDICTED: uncharacterized protein LOC107327384</fullName>
    </submittedName>
</protein>
<keyword evidence="3" id="KW-1185">Reference proteome</keyword>
<evidence type="ECO:0000313" key="2">
    <source>
        <dbReference type="EMBL" id="CAB3978895.1"/>
    </source>
</evidence>
<dbReference type="EMBL" id="CACRXK020000150">
    <property type="protein sequence ID" value="CAB3978895.1"/>
    <property type="molecule type" value="Genomic_DNA"/>
</dbReference>
<dbReference type="Pfam" id="PF20231">
    <property type="entry name" value="DUF6589"/>
    <property type="match status" value="1"/>
</dbReference>
<evidence type="ECO:0000256" key="1">
    <source>
        <dbReference type="SAM" id="MobiDB-lite"/>
    </source>
</evidence>
<feature type="region of interest" description="Disordered" evidence="1">
    <location>
        <begin position="590"/>
        <end position="615"/>
    </location>
</feature>
<gene>
    <name evidence="2" type="ORF">PACLA_8A055016</name>
</gene>